<evidence type="ECO:0000256" key="1">
    <source>
        <dbReference type="SAM" id="MobiDB-lite"/>
    </source>
</evidence>
<name>A0A8C6B081_MONMO</name>
<accession>A0A8C6B081</accession>
<organism evidence="3 4">
    <name type="scientific">Monodon monoceros</name>
    <name type="common">Narwhal</name>
    <name type="synonym">Ceratodon monodon</name>
    <dbReference type="NCBI Taxonomy" id="40151"/>
    <lineage>
        <taxon>Eukaryota</taxon>
        <taxon>Metazoa</taxon>
        <taxon>Chordata</taxon>
        <taxon>Craniata</taxon>
        <taxon>Vertebrata</taxon>
        <taxon>Euteleostomi</taxon>
        <taxon>Mammalia</taxon>
        <taxon>Eutheria</taxon>
        <taxon>Laurasiatheria</taxon>
        <taxon>Artiodactyla</taxon>
        <taxon>Whippomorpha</taxon>
        <taxon>Cetacea</taxon>
        <taxon>Odontoceti</taxon>
        <taxon>Monodontidae</taxon>
        <taxon>Monodon</taxon>
    </lineage>
</organism>
<sequence>MGEVRGLVQCEAGAGTGCRGTVQTKRRAKVGPEHLAGPAVLGRWGGETGEDNGWTKRVRVDQEGDTRWAGWAQTERGHLESGQWMKAQSEAGTRRDGKGDWGSGACRGDVWTDGLGDGLREPRKMWREQLPPPVWDASWVYNCSAQPPPPEQDSALKALGTEGLFLFSSLDTDGDMYLSPEEFKPIAEKLTGSTPSASYEEEDLPPDPSEETLTIEARFQPLLPESMTKSKDGFLGVSRLALSGLRNWTTAASPSAVFAARHFRPFLPPRGHAELGEPWWIIPSELSVFTGYLSNNRFYPPPPKGKEVIIHRLLSMFHPRPFVKTRFAPQGAVACLTATSDFYYTVMFRIHAEFQLSEPPDFPFWFSPGQFTGHIILSKDATHVRDFRLFVPNHRSLNVDMEWLYGASESSNMEVDIGYIPQMELEATGPSVPSVILDEDGNMIDSRLPSGEPLQFVFEEITWQQELSWEEAARRLEVAMYPFKKVRPDGGEGRGWDPWGWVRSCGSSRWALGVGCHAGLAAEAVGPSLGRGASPLPIRTWRRHPLAQHHPFTQTHRQTHTANIHAYVHTHVYTLQTHTTCTSHTQPLNGTLAAHNSFSLSRLGPRSPTCHSPGPLSEPRPSTSWCTQSCCGGPWTTSPAEVQGGLSGKLSWKVRPSSPSSTRASSAPGP</sequence>
<keyword evidence="4" id="KW-1185">Reference proteome</keyword>
<evidence type="ECO:0000313" key="3">
    <source>
        <dbReference type="Ensembl" id="ENSMMNP00015009114.1"/>
    </source>
</evidence>
<dbReference type="PROSITE" id="PS50222">
    <property type="entry name" value="EF_HAND_2"/>
    <property type="match status" value="1"/>
</dbReference>
<feature type="compositionally biased region" description="Low complexity" evidence="1">
    <location>
        <begin position="655"/>
        <end position="670"/>
    </location>
</feature>
<dbReference type="AlphaFoldDB" id="A0A8C6B081"/>
<feature type="region of interest" description="Disordered" evidence="1">
    <location>
        <begin position="642"/>
        <end position="670"/>
    </location>
</feature>
<feature type="domain" description="EF-hand" evidence="2">
    <location>
        <begin position="166"/>
        <end position="193"/>
    </location>
</feature>
<dbReference type="InterPro" id="IPR002048">
    <property type="entry name" value="EF_hand_dom"/>
</dbReference>
<proteinExistence type="predicted"/>
<evidence type="ECO:0000313" key="4">
    <source>
        <dbReference type="Proteomes" id="UP000694561"/>
    </source>
</evidence>
<dbReference type="GO" id="GO:0055074">
    <property type="term" value="P:calcium ion homeostasis"/>
    <property type="evidence" value="ECO:0007669"/>
    <property type="project" value="TreeGrafter"/>
</dbReference>
<reference evidence="3" key="1">
    <citation type="submission" date="2025-08" db="UniProtKB">
        <authorList>
            <consortium name="Ensembl"/>
        </authorList>
    </citation>
    <scope>IDENTIFICATION</scope>
</reference>
<dbReference type="GO" id="GO:0005789">
    <property type="term" value="C:endoplasmic reticulum membrane"/>
    <property type="evidence" value="ECO:0007669"/>
    <property type="project" value="TreeGrafter"/>
</dbReference>
<dbReference type="PANTHER" id="PTHR16213:SF78">
    <property type="entry name" value="SELENOPROTEIN N"/>
    <property type="match status" value="1"/>
</dbReference>
<dbReference type="Proteomes" id="UP000694561">
    <property type="component" value="Unplaced"/>
</dbReference>
<evidence type="ECO:0000259" key="2">
    <source>
        <dbReference type="PROSITE" id="PS50222"/>
    </source>
</evidence>
<dbReference type="GO" id="GO:0005509">
    <property type="term" value="F:calcium ion binding"/>
    <property type="evidence" value="ECO:0007669"/>
    <property type="project" value="InterPro"/>
</dbReference>
<reference evidence="3" key="2">
    <citation type="submission" date="2025-09" db="UniProtKB">
        <authorList>
            <consortium name="Ensembl"/>
        </authorList>
    </citation>
    <scope>IDENTIFICATION</scope>
</reference>
<dbReference type="GO" id="GO:0048741">
    <property type="term" value="P:skeletal muscle fiber development"/>
    <property type="evidence" value="ECO:0007669"/>
    <property type="project" value="TreeGrafter"/>
</dbReference>
<gene>
    <name evidence="3" type="primary">SELENON</name>
</gene>
<dbReference type="GeneTree" id="ENSGT00390000005972"/>
<feature type="region of interest" description="Disordered" evidence="1">
    <location>
        <begin position="77"/>
        <end position="102"/>
    </location>
</feature>
<protein>
    <submittedName>
        <fullName evidence="3">Selenoprotein N</fullName>
    </submittedName>
</protein>
<dbReference type="Ensembl" id="ENSMMNT00015009965.1">
    <property type="protein sequence ID" value="ENSMMNP00015009114.1"/>
    <property type="gene ID" value="ENSMMNG00015006784.1"/>
</dbReference>
<dbReference type="PANTHER" id="PTHR16213">
    <property type="entry name" value="SELENOPROTEIN N"/>
    <property type="match status" value="1"/>
</dbReference>